<evidence type="ECO:0000256" key="4">
    <source>
        <dbReference type="SAM" id="MobiDB-lite"/>
    </source>
</evidence>
<dbReference type="InterPro" id="IPR020991">
    <property type="entry name" value="Connector_podovirus"/>
</dbReference>
<evidence type="ECO:0000256" key="1">
    <source>
        <dbReference type="ARBA" id="ARBA00004328"/>
    </source>
</evidence>
<feature type="compositionally biased region" description="Low complexity" evidence="4">
    <location>
        <begin position="511"/>
        <end position="527"/>
    </location>
</feature>
<proteinExistence type="predicted"/>
<sequence>MSELVARLCKRLSELKAARNRLEPHWSECYRYAAPERQQSFIGDDVTDTRKTQRAELLDSTLSEATQLLVSSIISGTTPANALWFKAVPNGVDDPAELTDGEKWLDEVCQFIWRNIHGANYDSEIFDLVLDCVVAGWGVMYADVDRHAGGGYVFQTWDIGQCYLASTRQDQKVDTLYREYEMTMAALVNEYGENKVSEKVRNTYKSKPDCKVKVLWVVEPRKTGYIKGDRQLMPKEMPFASYHVEVDEKIILRETGYNEFPFVIPRFRKIPHSVYGTGQVSIALPDAKTANKLMRDTLRSAEISTLGMYAGVDDGTFNPRTVRLGGGKIIVVNDVNSLKRIDDGKGYQVGVDLLAHLQGAIRKKMMADQLQPADGPAMTATEVHVRVDLIRQQLGPLYGRWQAELLTPLLERTFGLAYRAGVIGEAPEEMQGRNLSFKFISALARSQQLEEVTAIERFLQGLSSVAELDPSILDNVDMDAVAQVSGMGLGVPTAILRTQDQIDAIRKQRQEAQQQAAQQEQEQALAQPLANAVGKGLESELTSETRQ</sequence>
<keyword evidence="2" id="KW-1188">Viral release from host cell</keyword>
<accession>A0A0D5YGT4</accession>
<evidence type="ECO:0000313" key="6">
    <source>
        <dbReference type="Proteomes" id="UP000032746"/>
    </source>
</evidence>
<dbReference type="PATRIC" id="fig|470.1345.peg.1379"/>
<evidence type="ECO:0000313" key="5">
    <source>
        <dbReference type="EMBL" id="AKA31164.1"/>
    </source>
</evidence>
<dbReference type="Pfam" id="PF12236">
    <property type="entry name" value="Head-tail_con"/>
    <property type="match status" value="1"/>
</dbReference>
<organism evidence="5 6">
    <name type="scientific">Acinetobacter baumannii</name>
    <dbReference type="NCBI Taxonomy" id="470"/>
    <lineage>
        <taxon>Bacteria</taxon>
        <taxon>Pseudomonadati</taxon>
        <taxon>Pseudomonadota</taxon>
        <taxon>Gammaproteobacteria</taxon>
        <taxon>Moraxellales</taxon>
        <taxon>Moraxellaceae</taxon>
        <taxon>Acinetobacter</taxon>
        <taxon>Acinetobacter calcoaceticus/baumannii complex</taxon>
    </lineage>
</organism>
<dbReference type="AlphaFoldDB" id="A0A0D5YGT4"/>
<gene>
    <name evidence="5" type="ORF">ABUW_1420</name>
</gene>
<reference evidence="5 6" key="1">
    <citation type="journal article" date="2015" name="J. Bacteriol.">
        <title>Resources for Genetic and Genomic Analysis of Emerging Pathogen Acinetobacter baumannii.</title>
        <authorList>
            <person name="Gallagher L.A."/>
            <person name="Ramage E."/>
            <person name="Weiss E.J."/>
            <person name="Radey M."/>
            <person name="Hayden H.S."/>
            <person name="Held K.G."/>
            <person name="Huse H.K."/>
            <person name="Zurawski D.V."/>
            <person name="Brittnacher M.J."/>
            <person name="Manoil C."/>
        </authorList>
    </citation>
    <scope>NUCLEOTIDE SEQUENCE [LARGE SCALE GENOMIC DNA]</scope>
    <source>
        <strain evidence="5 6">AB5075-UW</strain>
    </source>
</reference>
<dbReference type="EMBL" id="CP008706">
    <property type="protein sequence ID" value="AKA31164.1"/>
    <property type="molecule type" value="Genomic_DNA"/>
</dbReference>
<protein>
    <submittedName>
        <fullName evidence="5">Uncharacterized protein</fullName>
    </submittedName>
</protein>
<feature type="region of interest" description="Disordered" evidence="4">
    <location>
        <begin position="509"/>
        <end position="529"/>
    </location>
</feature>
<evidence type="ECO:0000256" key="3">
    <source>
        <dbReference type="ARBA" id="ARBA00023219"/>
    </source>
</evidence>
<evidence type="ECO:0000256" key="2">
    <source>
        <dbReference type="ARBA" id="ARBA00022612"/>
    </source>
</evidence>
<reference evidence="6" key="2">
    <citation type="submission" date="2015-03" db="EMBL/GenBank/DDBJ databases">
        <authorList>
            <person name="Gallagher L.A."/>
            <person name="Hayden H.S."/>
            <person name="Weiss E.J."/>
            <person name="Hager K.R."/>
            <person name="Ramage E."/>
            <person name="Radey M.R."/>
            <person name="Bydalek R."/>
            <person name="Manoil C."/>
            <person name="Miller S.I."/>
            <person name="Brittnacher M.J."/>
        </authorList>
    </citation>
    <scope>NUCLEOTIDE SEQUENCE [LARGE SCALE GENOMIC DNA]</scope>
    <source>
        <strain evidence="6">AB5075-UW</strain>
    </source>
</reference>
<dbReference type="RefSeq" id="WP_001293191.1">
    <property type="nucleotide sequence ID" value="NZ_CAUZGQ010000010.1"/>
</dbReference>
<keyword evidence="3" id="KW-0231">Viral genome packaging</keyword>
<dbReference type="Proteomes" id="UP000032746">
    <property type="component" value="Chromosome"/>
</dbReference>
<comment type="subcellular location">
    <subcellularLocation>
        <location evidence="1">Virion</location>
    </subcellularLocation>
</comment>
<name>A0A0D5YGT4_ACIBA</name>